<keyword evidence="1" id="KW-0245">EGF-like domain</keyword>
<protein>
    <recommendedName>
        <fullName evidence="2">EGF-like domain-containing protein</fullName>
    </recommendedName>
</protein>
<accession>A0ABD3THC6</accession>
<dbReference type="SMART" id="SM00181">
    <property type="entry name" value="EGF"/>
    <property type="match status" value="2"/>
</dbReference>
<name>A0ABD3THC6_SINWO</name>
<feature type="non-terminal residue" evidence="3">
    <location>
        <position position="1"/>
    </location>
</feature>
<gene>
    <name evidence="3" type="ORF">ACJMK2_021553</name>
</gene>
<dbReference type="EMBL" id="JBJQND010000018">
    <property type="protein sequence ID" value="KAL3836100.1"/>
    <property type="molecule type" value="Genomic_DNA"/>
</dbReference>
<feature type="domain" description="EGF-like" evidence="2">
    <location>
        <begin position="79"/>
        <end position="90"/>
    </location>
</feature>
<dbReference type="InterPro" id="IPR042635">
    <property type="entry name" value="MEGF10/SREC1/2-like"/>
</dbReference>
<dbReference type="PROSITE" id="PS00022">
    <property type="entry name" value="EGF_1"/>
    <property type="match status" value="2"/>
</dbReference>
<keyword evidence="4" id="KW-1185">Reference proteome</keyword>
<evidence type="ECO:0000259" key="2">
    <source>
        <dbReference type="PROSITE" id="PS00022"/>
    </source>
</evidence>
<reference evidence="3 4" key="1">
    <citation type="submission" date="2024-11" db="EMBL/GenBank/DDBJ databases">
        <title>Chromosome-level genome assembly of the freshwater bivalve Anodonta woodiana.</title>
        <authorList>
            <person name="Chen X."/>
        </authorList>
    </citation>
    <scope>NUCLEOTIDE SEQUENCE [LARGE SCALE GENOMIC DNA]</scope>
    <source>
        <strain evidence="3">MN2024</strain>
        <tissue evidence="3">Gills</tissue>
    </source>
</reference>
<dbReference type="InterPro" id="IPR000742">
    <property type="entry name" value="EGF"/>
</dbReference>
<sequence>RGHNNCRCPNFFGGTSCATSCLCSHGICNETTSGACVCDIGWSGTICDQPCSVSSHYGLGCQNLCNCINGVCDHITGYCKCNSGYYGTACDTRCNESLGMWGPNCNQSCPTCGRYAKPGCDAVTGACVCNTGFTGQL</sequence>
<dbReference type="AlphaFoldDB" id="A0ABD3THC6"/>
<comment type="caution">
    <text evidence="3">The sequence shown here is derived from an EMBL/GenBank/DDBJ whole genome shotgun (WGS) entry which is preliminary data.</text>
</comment>
<dbReference type="Gene3D" id="2.170.300.10">
    <property type="entry name" value="Tie2 ligand-binding domain superfamily"/>
    <property type="match status" value="1"/>
</dbReference>
<evidence type="ECO:0000313" key="3">
    <source>
        <dbReference type="EMBL" id="KAL3836100.1"/>
    </source>
</evidence>
<feature type="non-terminal residue" evidence="3">
    <location>
        <position position="137"/>
    </location>
</feature>
<feature type="domain" description="EGF-like" evidence="2">
    <location>
        <begin position="6"/>
        <end position="17"/>
    </location>
</feature>
<evidence type="ECO:0000256" key="1">
    <source>
        <dbReference type="ARBA" id="ARBA00022536"/>
    </source>
</evidence>
<dbReference type="PRINTS" id="PR00011">
    <property type="entry name" value="EGFLAMININ"/>
</dbReference>
<proteinExistence type="predicted"/>
<evidence type="ECO:0000313" key="4">
    <source>
        <dbReference type="Proteomes" id="UP001634394"/>
    </source>
</evidence>
<dbReference type="Proteomes" id="UP001634394">
    <property type="component" value="Unassembled WGS sequence"/>
</dbReference>
<dbReference type="PANTHER" id="PTHR24043">
    <property type="entry name" value="SCAVENGER RECEPTOR CLASS F"/>
    <property type="match status" value="1"/>
</dbReference>
<organism evidence="3 4">
    <name type="scientific">Sinanodonta woodiana</name>
    <name type="common">Chinese pond mussel</name>
    <name type="synonym">Anodonta woodiana</name>
    <dbReference type="NCBI Taxonomy" id="1069815"/>
    <lineage>
        <taxon>Eukaryota</taxon>
        <taxon>Metazoa</taxon>
        <taxon>Spiralia</taxon>
        <taxon>Lophotrochozoa</taxon>
        <taxon>Mollusca</taxon>
        <taxon>Bivalvia</taxon>
        <taxon>Autobranchia</taxon>
        <taxon>Heteroconchia</taxon>
        <taxon>Palaeoheterodonta</taxon>
        <taxon>Unionida</taxon>
        <taxon>Unionoidea</taxon>
        <taxon>Unionidae</taxon>
        <taxon>Unioninae</taxon>
        <taxon>Sinanodonta</taxon>
    </lineage>
</organism>